<accession>A0ABR0KU61</accession>
<dbReference type="InterPro" id="IPR036866">
    <property type="entry name" value="RibonucZ/Hydroxyglut_hydro"/>
</dbReference>
<sequence length="133" mass="14902">MALIAWDLLDLINKAPQGTKIWVLQTRERRKMVVISVMFEHPIEGLILFETGCGKDCPGAWGAPVNDIFARVDTEDQELDIEIPSTTDTDIGPCWRTELKHAFYSVTTKSDLGAYLPHYMKFDLAAKTSVCLG</sequence>
<dbReference type="Proteomes" id="UP001357485">
    <property type="component" value="Unassembled WGS sequence"/>
</dbReference>
<reference evidence="1 2" key="1">
    <citation type="submission" date="2023-08" db="EMBL/GenBank/DDBJ databases">
        <title>Black Yeasts Isolated from many extreme environments.</title>
        <authorList>
            <person name="Coleine C."/>
            <person name="Stajich J.E."/>
            <person name="Selbmann L."/>
        </authorList>
    </citation>
    <scope>NUCLEOTIDE SEQUENCE [LARGE SCALE GENOMIC DNA]</scope>
    <source>
        <strain evidence="1 2">CCFEE 536</strain>
    </source>
</reference>
<gene>
    <name evidence="1" type="ORF">LTR16_001084</name>
</gene>
<dbReference type="Gene3D" id="3.60.15.10">
    <property type="entry name" value="Ribonuclease Z/Hydroxyacylglutathione hydrolase-like"/>
    <property type="match status" value="1"/>
</dbReference>
<evidence type="ECO:0000313" key="1">
    <source>
        <dbReference type="EMBL" id="KAK5131036.1"/>
    </source>
</evidence>
<dbReference type="EMBL" id="JAVRRA010024665">
    <property type="protein sequence ID" value="KAK5131036.1"/>
    <property type="molecule type" value="Genomic_DNA"/>
</dbReference>
<keyword evidence="2" id="KW-1185">Reference proteome</keyword>
<organism evidence="1 2">
    <name type="scientific">Cryomyces antarcticus</name>
    <dbReference type="NCBI Taxonomy" id="329879"/>
    <lineage>
        <taxon>Eukaryota</taxon>
        <taxon>Fungi</taxon>
        <taxon>Dikarya</taxon>
        <taxon>Ascomycota</taxon>
        <taxon>Pezizomycotina</taxon>
        <taxon>Dothideomycetes</taxon>
        <taxon>Dothideomycetes incertae sedis</taxon>
        <taxon>Cryomyces</taxon>
    </lineage>
</organism>
<name>A0ABR0KU61_9PEZI</name>
<feature type="non-terminal residue" evidence="1">
    <location>
        <position position="133"/>
    </location>
</feature>
<proteinExistence type="predicted"/>
<protein>
    <submittedName>
        <fullName evidence="1">Uncharacterized protein</fullName>
    </submittedName>
</protein>
<comment type="caution">
    <text evidence="1">The sequence shown here is derived from an EMBL/GenBank/DDBJ whole genome shotgun (WGS) entry which is preliminary data.</text>
</comment>
<evidence type="ECO:0000313" key="2">
    <source>
        <dbReference type="Proteomes" id="UP001357485"/>
    </source>
</evidence>